<dbReference type="Proteomes" id="UP000199595">
    <property type="component" value="Unassembled WGS sequence"/>
</dbReference>
<gene>
    <name evidence="1" type="ORF">SAMN05444411_102234</name>
</gene>
<accession>A0A1H2WLU8</accession>
<dbReference type="AlphaFoldDB" id="A0A1H2WLU8"/>
<protein>
    <submittedName>
        <fullName evidence="1">Uncharacterized protein</fullName>
    </submittedName>
</protein>
<keyword evidence="2" id="KW-1185">Reference proteome</keyword>
<organism evidence="1 2">
    <name type="scientific">Lutibacter oricola</name>
    <dbReference type="NCBI Taxonomy" id="762486"/>
    <lineage>
        <taxon>Bacteria</taxon>
        <taxon>Pseudomonadati</taxon>
        <taxon>Bacteroidota</taxon>
        <taxon>Flavobacteriia</taxon>
        <taxon>Flavobacteriales</taxon>
        <taxon>Flavobacteriaceae</taxon>
        <taxon>Lutibacter</taxon>
    </lineage>
</organism>
<evidence type="ECO:0000313" key="1">
    <source>
        <dbReference type="EMBL" id="SDW81602.1"/>
    </source>
</evidence>
<evidence type="ECO:0000313" key="2">
    <source>
        <dbReference type="Proteomes" id="UP000199595"/>
    </source>
</evidence>
<proteinExistence type="predicted"/>
<reference evidence="1 2" key="1">
    <citation type="submission" date="2016-10" db="EMBL/GenBank/DDBJ databases">
        <authorList>
            <person name="de Groot N.N."/>
        </authorList>
    </citation>
    <scope>NUCLEOTIDE SEQUENCE [LARGE SCALE GENOMIC DNA]</scope>
    <source>
        <strain evidence="1 2">DSM 24956</strain>
    </source>
</reference>
<dbReference type="EMBL" id="FNNJ01000002">
    <property type="protein sequence ID" value="SDW81602.1"/>
    <property type="molecule type" value="Genomic_DNA"/>
</dbReference>
<name>A0A1H2WLU8_9FLAO</name>
<dbReference type="OrthoDB" id="1452315at2"/>
<dbReference type="STRING" id="762486.SAMN05444411_102234"/>
<sequence>MKNSDFKYKSLHEYLDVALYETPNPTHKQIKQAKKAYWRSWFRHYHRQRREDRKEFTLGFDRQSLQLINQKRGKLSVSKFLYQAVATALNTHTIAAANTELLDTIHIQLMELISLVEELLDLESIEISITMFERLEALELQFNKLKNDFKKQSS</sequence>
<dbReference type="RefSeq" id="WP_090121047.1">
    <property type="nucleotide sequence ID" value="NZ_FNNJ01000002.1"/>
</dbReference>